<protein>
    <submittedName>
        <fullName evidence="1">Uncharacterized protein</fullName>
    </submittedName>
</protein>
<accession>A0A1B6ERY3</accession>
<proteinExistence type="predicted"/>
<gene>
    <name evidence="1" type="ORF">g.45204</name>
</gene>
<sequence length="266" mass="30287">DAVKLQDKWSHLNSISQPLPTVHSKPSILIGQDNVSLILTRKVIEGPVNAPVLSWSYLGWAMHGKCAKLNDRIDDDFTLTTFEYDKLHNLVKESFQTDKYGDTPLSETDVRSTDEKRAIDILEQTTMKVGDHYETGLLWKTDDFKFPPSFNNALKRLKTIEKKMEKDKTLQQRYSEKIKDYIEKGYVQKLTNEEASVVTDRTFYLPHFGVVNPNKPEKLRLVFDAAAKSNGISFNDALLSGPDYLNSLPSVLLKFRLGKYAIVGDI</sequence>
<dbReference type="PANTHER" id="PTHR47331">
    <property type="entry name" value="PHD-TYPE DOMAIN-CONTAINING PROTEIN"/>
    <property type="match status" value="1"/>
</dbReference>
<evidence type="ECO:0000313" key="1">
    <source>
        <dbReference type="EMBL" id="JAS40734.1"/>
    </source>
</evidence>
<name>A0A1B6ERY3_9HEMI</name>
<organism evidence="1">
    <name type="scientific">Cuerna arida</name>
    <dbReference type="NCBI Taxonomy" id="1464854"/>
    <lineage>
        <taxon>Eukaryota</taxon>
        <taxon>Metazoa</taxon>
        <taxon>Ecdysozoa</taxon>
        <taxon>Arthropoda</taxon>
        <taxon>Hexapoda</taxon>
        <taxon>Insecta</taxon>
        <taxon>Pterygota</taxon>
        <taxon>Neoptera</taxon>
        <taxon>Paraneoptera</taxon>
        <taxon>Hemiptera</taxon>
        <taxon>Auchenorrhyncha</taxon>
        <taxon>Membracoidea</taxon>
        <taxon>Cicadellidae</taxon>
        <taxon>Cicadellinae</taxon>
        <taxon>Proconiini</taxon>
        <taxon>Cuerna</taxon>
    </lineage>
</organism>
<dbReference type="PANTHER" id="PTHR47331:SF5">
    <property type="entry name" value="RIBONUCLEASE H"/>
    <property type="match status" value="1"/>
</dbReference>
<feature type="non-terminal residue" evidence="1">
    <location>
        <position position="1"/>
    </location>
</feature>
<reference evidence="1" key="1">
    <citation type="submission" date="2015-11" db="EMBL/GenBank/DDBJ databases">
        <title>De novo transcriptome assembly of four potential Pierce s Disease insect vectors from Arizona vineyards.</title>
        <authorList>
            <person name="Tassone E.E."/>
        </authorList>
    </citation>
    <scope>NUCLEOTIDE SEQUENCE</scope>
</reference>
<dbReference type="EMBL" id="GECZ01029035">
    <property type="protein sequence ID" value="JAS40734.1"/>
    <property type="molecule type" value="Transcribed_RNA"/>
</dbReference>
<dbReference type="AlphaFoldDB" id="A0A1B6ERY3"/>
<feature type="non-terminal residue" evidence="1">
    <location>
        <position position="266"/>
    </location>
</feature>